<organism evidence="2 3">
    <name type="scientific">Populus alba x Populus x berolinensis</name>
    <dbReference type="NCBI Taxonomy" id="444605"/>
    <lineage>
        <taxon>Eukaryota</taxon>
        <taxon>Viridiplantae</taxon>
        <taxon>Streptophyta</taxon>
        <taxon>Embryophyta</taxon>
        <taxon>Tracheophyta</taxon>
        <taxon>Spermatophyta</taxon>
        <taxon>Magnoliopsida</taxon>
        <taxon>eudicotyledons</taxon>
        <taxon>Gunneridae</taxon>
        <taxon>Pentapetalae</taxon>
        <taxon>rosids</taxon>
        <taxon>fabids</taxon>
        <taxon>Malpighiales</taxon>
        <taxon>Salicaceae</taxon>
        <taxon>Saliceae</taxon>
        <taxon>Populus</taxon>
    </lineage>
</organism>
<comment type="similarity">
    <text evidence="1">Belongs to the UDP-glycosyltransferase family.</text>
</comment>
<name>A0AAD6LL59_9ROSI</name>
<dbReference type="PANTHER" id="PTHR11926">
    <property type="entry name" value="GLUCOSYL/GLUCURONOSYL TRANSFERASES"/>
    <property type="match status" value="1"/>
</dbReference>
<dbReference type="GO" id="GO:0080043">
    <property type="term" value="F:quercetin 3-O-glucosyltransferase activity"/>
    <property type="evidence" value="ECO:0007669"/>
    <property type="project" value="TreeGrafter"/>
</dbReference>
<dbReference type="Proteomes" id="UP001164929">
    <property type="component" value="Chromosome 16"/>
</dbReference>
<keyword evidence="3" id="KW-1185">Reference proteome</keyword>
<dbReference type="PANTHER" id="PTHR11926:SF1498">
    <property type="entry name" value="GLYCOSYLTRANSFERASE"/>
    <property type="match status" value="1"/>
</dbReference>
<evidence type="ECO:0000313" key="3">
    <source>
        <dbReference type="Proteomes" id="UP001164929"/>
    </source>
</evidence>
<evidence type="ECO:0000313" key="2">
    <source>
        <dbReference type="EMBL" id="KAJ6968989.1"/>
    </source>
</evidence>
<dbReference type="GO" id="GO:0080044">
    <property type="term" value="F:quercetin 7-O-glucosyltransferase activity"/>
    <property type="evidence" value="ECO:0007669"/>
    <property type="project" value="TreeGrafter"/>
</dbReference>
<evidence type="ECO:0000256" key="1">
    <source>
        <dbReference type="ARBA" id="ARBA00009995"/>
    </source>
</evidence>
<gene>
    <name evidence="2" type="ORF">NC653_036838</name>
</gene>
<dbReference type="SUPFAM" id="SSF53756">
    <property type="entry name" value="UDP-Glycosyltransferase/glycogen phosphorylase"/>
    <property type="match status" value="1"/>
</dbReference>
<sequence length="264" mass="29981">MFLPIYAIDPLHLIANNQIADDRLNNIGSNLWKEQSDFTEWLDSKESGFVVYINLGSIAVLTPQKMLAVAWVQANNEKALLWIIRSDGVVSSIFPPEFLAETKDRGKLASWCPQDQILKPPAIGQQTNYWFACHKWGIVVEINGDVMRHQVRKLVRELMEGERGNEMKKKAMEWKTKAYEAASPGGSSCRNFENLLADILLVQKTEIHLRKRVLIPANLFVSFLQWRSPFHMGRDIPATIIFARVKVSVTNNPEHILGALFPGD</sequence>
<dbReference type="Gene3D" id="3.40.50.2000">
    <property type="entry name" value="Glycogen Phosphorylase B"/>
    <property type="match status" value="4"/>
</dbReference>
<comment type="caution">
    <text evidence="2">The sequence shown here is derived from an EMBL/GenBank/DDBJ whole genome shotgun (WGS) entry which is preliminary data.</text>
</comment>
<reference evidence="2 3" key="1">
    <citation type="journal article" date="2023" name="Mol. Ecol. Resour.">
        <title>Chromosome-level genome assembly of a triploid poplar Populus alba 'Berolinensis'.</title>
        <authorList>
            <person name="Chen S."/>
            <person name="Yu Y."/>
            <person name="Wang X."/>
            <person name="Wang S."/>
            <person name="Zhang T."/>
            <person name="Zhou Y."/>
            <person name="He R."/>
            <person name="Meng N."/>
            <person name="Wang Y."/>
            <person name="Liu W."/>
            <person name="Liu Z."/>
            <person name="Liu J."/>
            <person name="Guo Q."/>
            <person name="Huang H."/>
            <person name="Sederoff R.R."/>
            <person name="Wang G."/>
            <person name="Qu G."/>
            <person name="Chen S."/>
        </authorList>
    </citation>
    <scope>NUCLEOTIDE SEQUENCE [LARGE SCALE GENOMIC DNA]</scope>
    <source>
        <strain evidence="2">SC-2020</strain>
    </source>
</reference>
<dbReference type="AlphaFoldDB" id="A0AAD6LL59"/>
<protein>
    <submittedName>
        <fullName evidence="2">7-deoxyloganetin glucosyltransferase-like</fullName>
    </submittedName>
</protein>
<accession>A0AAD6LL59</accession>
<dbReference type="EMBL" id="JAQIZT010000016">
    <property type="protein sequence ID" value="KAJ6968989.1"/>
    <property type="molecule type" value="Genomic_DNA"/>
</dbReference>
<proteinExistence type="inferred from homology"/>